<evidence type="ECO:0000256" key="12">
    <source>
        <dbReference type="RuleBase" id="RU363032"/>
    </source>
</evidence>
<dbReference type="GO" id="GO:0043190">
    <property type="term" value="C:ATP-binding cassette (ABC) transporter complex"/>
    <property type="evidence" value="ECO:0007669"/>
    <property type="project" value="InterPro"/>
</dbReference>
<dbReference type="PANTHER" id="PTHR30614:SF1">
    <property type="entry name" value="GLUTAMATE_ASPARTATE IMPORT PERMEASE PROTEIN GLTK"/>
    <property type="match status" value="1"/>
</dbReference>
<dbReference type="InterPro" id="IPR043429">
    <property type="entry name" value="ArtM/GltK/GlnP/TcyL/YhdX-like"/>
</dbReference>
<evidence type="ECO:0000256" key="11">
    <source>
        <dbReference type="ARBA" id="ARBA00073645"/>
    </source>
</evidence>
<keyword evidence="8 12" id="KW-0472">Membrane</keyword>
<keyword evidence="3 12" id="KW-0813">Transport</keyword>
<dbReference type="GO" id="GO:0022857">
    <property type="term" value="F:transmembrane transporter activity"/>
    <property type="evidence" value="ECO:0007669"/>
    <property type="project" value="InterPro"/>
</dbReference>
<dbReference type="PROSITE" id="PS50928">
    <property type="entry name" value="ABC_TM1"/>
    <property type="match status" value="1"/>
</dbReference>
<dbReference type="FunFam" id="1.10.3720.10:FF:000006">
    <property type="entry name" value="Glutamate/aspartate ABC transporter, permease protein GltK"/>
    <property type="match status" value="1"/>
</dbReference>
<dbReference type="InterPro" id="IPR010065">
    <property type="entry name" value="AA_ABC_transptr_permease_3TM"/>
</dbReference>
<evidence type="ECO:0000256" key="2">
    <source>
        <dbReference type="ARBA" id="ARBA00010072"/>
    </source>
</evidence>
<dbReference type="AlphaFoldDB" id="A0A679J9L2"/>
<evidence type="ECO:0000256" key="9">
    <source>
        <dbReference type="ARBA" id="ARBA00060298"/>
    </source>
</evidence>
<dbReference type="CDD" id="cd06261">
    <property type="entry name" value="TM_PBP2"/>
    <property type="match status" value="1"/>
</dbReference>
<keyword evidence="7 12" id="KW-1133">Transmembrane helix</keyword>
<gene>
    <name evidence="14" type="primary">yecS_5</name>
    <name evidence="14" type="ORF">VVAX_03170</name>
</gene>
<feature type="domain" description="ABC transmembrane type-1" evidence="13">
    <location>
        <begin position="19"/>
        <end position="208"/>
    </location>
</feature>
<organism evidence="14">
    <name type="scientific">Variovorax paradoxus</name>
    <dbReference type="NCBI Taxonomy" id="34073"/>
    <lineage>
        <taxon>Bacteria</taxon>
        <taxon>Pseudomonadati</taxon>
        <taxon>Pseudomonadota</taxon>
        <taxon>Betaproteobacteria</taxon>
        <taxon>Burkholderiales</taxon>
        <taxon>Comamonadaceae</taxon>
        <taxon>Variovorax</taxon>
    </lineage>
</organism>
<proteinExistence type="inferred from homology"/>
<comment type="subunit">
    <text evidence="10">The complex is composed of two ATP-binding proteins (GltL), two transmembrane proteins (GltJ and GltK) and a solute-binding protein (GltI).</text>
</comment>
<dbReference type="InterPro" id="IPR000515">
    <property type="entry name" value="MetI-like"/>
</dbReference>
<accession>A0A679J9L2</accession>
<feature type="transmembrane region" description="Helical" evidence="12">
    <location>
        <begin position="20"/>
        <end position="43"/>
    </location>
</feature>
<evidence type="ECO:0000256" key="8">
    <source>
        <dbReference type="ARBA" id="ARBA00023136"/>
    </source>
</evidence>
<comment type="subcellular location">
    <subcellularLocation>
        <location evidence="1">Cell inner membrane</location>
        <topology evidence="1">Multi-pass membrane protein</topology>
    </subcellularLocation>
    <subcellularLocation>
        <location evidence="12">Cell membrane</location>
        <topology evidence="12">Multi-pass membrane protein</topology>
    </subcellularLocation>
</comment>
<protein>
    <recommendedName>
        <fullName evidence="11">Glutamate/aspartate import permease protein GltK</fullName>
    </recommendedName>
</protein>
<dbReference type="RefSeq" id="WP_339090761.1">
    <property type="nucleotide sequence ID" value="NZ_LR743507.1"/>
</dbReference>
<dbReference type="EMBL" id="LR743507">
    <property type="protein sequence ID" value="CAA2105270.1"/>
    <property type="molecule type" value="Genomic_DNA"/>
</dbReference>
<dbReference type="PANTHER" id="PTHR30614">
    <property type="entry name" value="MEMBRANE COMPONENT OF AMINO ACID ABC TRANSPORTER"/>
    <property type="match status" value="1"/>
</dbReference>
<dbReference type="InterPro" id="IPR035906">
    <property type="entry name" value="MetI-like_sf"/>
</dbReference>
<evidence type="ECO:0000256" key="6">
    <source>
        <dbReference type="ARBA" id="ARBA00022970"/>
    </source>
</evidence>
<evidence type="ECO:0000256" key="1">
    <source>
        <dbReference type="ARBA" id="ARBA00004429"/>
    </source>
</evidence>
<reference evidence="14" key="1">
    <citation type="submission" date="2019-12" db="EMBL/GenBank/DDBJ databases">
        <authorList>
            <person name="Cremers G."/>
        </authorList>
    </citation>
    <scope>NUCLEOTIDE SEQUENCE</scope>
    <source>
        <strain evidence="14">Vvax</strain>
    </source>
</reference>
<evidence type="ECO:0000256" key="5">
    <source>
        <dbReference type="ARBA" id="ARBA00022692"/>
    </source>
</evidence>
<evidence type="ECO:0000256" key="3">
    <source>
        <dbReference type="ARBA" id="ARBA00022448"/>
    </source>
</evidence>
<keyword evidence="5 12" id="KW-0812">Transmembrane</keyword>
<feature type="transmembrane region" description="Helical" evidence="12">
    <location>
        <begin position="64"/>
        <end position="82"/>
    </location>
</feature>
<evidence type="ECO:0000259" key="13">
    <source>
        <dbReference type="PROSITE" id="PS50928"/>
    </source>
</evidence>
<dbReference type="Gene3D" id="1.10.3720.10">
    <property type="entry name" value="MetI-like"/>
    <property type="match status" value="1"/>
</dbReference>
<evidence type="ECO:0000256" key="4">
    <source>
        <dbReference type="ARBA" id="ARBA00022475"/>
    </source>
</evidence>
<evidence type="ECO:0000256" key="10">
    <source>
        <dbReference type="ARBA" id="ARBA00062718"/>
    </source>
</evidence>
<comment type="function">
    <text evidence="9">Part of the ABC transporter complex GltIJKL involved in glutamate and aspartate uptake. Probably responsible for the translocation of the substrate across the membrane.</text>
</comment>
<dbReference type="Pfam" id="PF00528">
    <property type="entry name" value="BPD_transp_1"/>
    <property type="match status" value="1"/>
</dbReference>
<dbReference type="GO" id="GO:0006865">
    <property type="term" value="P:amino acid transport"/>
    <property type="evidence" value="ECO:0007669"/>
    <property type="project" value="UniProtKB-KW"/>
</dbReference>
<dbReference type="NCBIfam" id="TIGR01726">
    <property type="entry name" value="HEQRo_perm_3TM"/>
    <property type="match status" value="1"/>
</dbReference>
<comment type="similarity">
    <text evidence="2">Belongs to the binding-protein-dependent transport system permease family. HisMQ subfamily.</text>
</comment>
<dbReference type="SUPFAM" id="SSF161098">
    <property type="entry name" value="MetI-like"/>
    <property type="match status" value="1"/>
</dbReference>
<keyword evidence="4" id="KW-1003">Cell membrane</keyword>
<sequence length="219" mass="24447">MGLDWSIVWDHRFDLLHGAGLTVLLTVLTMLVAVPAGIVLALMRLSNSKVLAGASQAFVEFFRNLPLILVVYWAFYVMPVFLHIEFSAFTTGLVALCLNVSAYNAETFRAGINSIRKGQTEAAIAVGMSRWQAMKKVVIPQAWRRVLPVLASTWVSLFKDTSLVSVIAVGELAHVALQIRSSSFRVLEMLTAMAIIYWLMGYPQAKLVDWIQKKFEVKE</sequence>
<evidence type="ECO:0000313" key="14">
    <source>
        <dbReference type="EMBL" id="CAA2105270.1"/>
    </source>
</evidence>
<name>A0A679J9L2_VARPD</name>
<keyword evidence="6" id="KW-0029">Amino-acid transport</keyword>
<evidence type="ECO:0000256" key="7">
    <source>
        <dbReference type="ARBA" id="ARBA00022989"/>
    </source>
</evidence>